<feature type="transmembrane region" description="Helical" evidence="7">
    <location>
        <begin position="6"/>
        <end position="26"/>
    </location>
</feature>
<evidence type="ECO:0000256" key="3">
    <source>
        <dbReference type="ARBA" id="ARBA00020552"/>
    </source>
</evidence>
<evidence type="ECO:0000256" key="4">
    <source>
        <dbReference type="ARBA" id="ARBA00022475"/>
    </source>
</evidence>
<dbReference type="GO" id="GO:0016020">
    <property type="term" value="C:membrane"/>
    <property type="evidence" value="ECO:0007669"/>
    <property type="project" value="UniProtKB-SubCell"/>
</dbReference>
<comment type="function">
    <text evidence="6">Has immunoglobulin-binding and hemagglutination properties, and can bind to mannose. Essential for virulence. May be involved in LPS biosynthesis or polysaccharide transport.</text>
</comment>
<proteinExistence type="inferred from homology"/>
<evidence type="ECO:0000256" key="6">
    <source>
        <dbReference type="ARBA" id="ARBA00025321"/>
    </source>
</evidence>
<evidence type="ECO:0000256" key="2">
    <source>
        <dbReference type="ARBA" id="ARBA00010270"/>
    </source>
</evidence>
<dbReference type="InterPro" id="IPR012413">
    <property type="entry name" value="BA14K"/>
</dbReference>
<evidence type="ECO:0000256" key="7">
    <source>
        <dbReference type="SAM" id="Phobius"/>
    </source>
</evidence>
<keyword evidence="4" id="KW-1003">Cell membrane</keyword>
<keyword evidence="9" id="KW-1185">Reference proteome</keyword>
<protein>
    <recommendedName>
        <fullName evidence="3">Lectin-like protein BA14k</fullName>
    </recommendedName>
</protein>
<dbReference type="Pfam" id="PF07886">
    <property type="entry name" value="BA14K"/>
    <property type="match status" value="1"/>
</dbReference>
<accession>J0Q2E4</accession>
<organism evidence="8 9">
    <name type="scientific">Candidatus Bartonella washoeensis Sb944nv</name>
    <dbReference type="NCBI Taxonomy" id="1094563"/>
    <lineage>
        <taxon>Bacteria</taxon>
        <taxon>Pseudomonadati</taxon>
        <taxon>Pseudomonadota</taxon>
        <taxon>Alphaproteobacteria</taxon>
        <taxon>Hyphomicrobiales</taxon>
        <taxon>Bartonellaceae</taxon>
        <taxon>Bartonella</taxon>
    </lineage>
</organism>
<keyword evidence="7" id="KW-0472">Membrane</keyword>
<dbReference type="PATRIC" id="fig|1094563.3.peg.862"/>
<dbReference type="AlphaFoldDB" id="J0Q2E4"/>
<dbReference type="HOGENOM" id="CLU_1640476_0_0_5"/>
<evidence type="ECO:0000313" key="8">
    <source>
        <dbReference type="EMBL" id="EJF79211.1"/>
    </source>
</evidence>
<comment type="caution">
    <text evidence="8">The sequence shown here is derived from an EMBL/GenBank/DDBJ whole genome shotgun (WGS) entry which is preliminary data.</text>
</comment>
<dbReference type="EMBL" id="AILU01000023">
    <property type="protein sequence ID" value="EJF79211.1"/>
    <property type="molecule type" value="Genomic_DNA"/>
</dbReference>
<evidence type="ECO:0000256" key="5">
    <source>
        <dbReference type="ARBA" id="ARBA00022734"/>
    </source>
</evidence>
<dbReference type="RefSeq" id="WP_006923633.1">
    <property type="nucleotide sequence ID" value="NZ_JH725023.1"/>
</dbReference>
<keyword evidence="5" id="KW-0430">Lectin</keyword>
<name>J0Q2E4_9HYPH</name>
<keyword evidence="7" id="KW-0812">Transmembrane</keyword>
<keyword evidence="7" id="KW-1133">Transmembrane helix</keyword>
<comment type="subcellular location">
    <subcellularLocation>
        <location evidence="1">Membrane</location>
        <topology evidence="1">Single-pass membrane protein</topology>
    </subcellularLocation>
</comment>
<gene>
    <name evidence="8" type="ORF">MCQ_00752</name>
</gene>
<dbReference type="GO" id="GO:0030246">
    <property type="term" value="F:carbohydrate binding"/>
    <property type="evidence" value="ECO:0007669"/>
    <property type="project" value="UniProtKB-KW"/>
</dbReference>
<evidence type="ECO:0000256" key="1">
    <source>
        <dbReference type="ARBA" id="ARBA00004167"/>
    </source>
</evidence>
<reference evidence="8 9" key="1">
    <citation type="submission" date="2012-03" db="EMBL/GenBank/DDBJ databases">
        <title>The Genome Sequence of Bartonella washoensis Sb944nv.</title>
        <authorList>
            <consortium name="The Broad Institute Genome Sequencing Platform"/>
            <consortium name="The Broad Institute Genome Sequencing Center for Infectious Disease"/>
            <person name="Feldgarden M."/>
            <person name="Kirby J."/>
            <person name="Kosoy M."/>
            <person name="Birtles R."/>
            <person name="Probert W.S."/>
            <person name="Chiaraviglio L."/>
            <person name="Young S.K."/>
            <person name="Zeng Q."/>
            <person name="Gargeya S."/>
            <person name="Fitzgerald M."/>
            <person name="Haas B."/>
            <person name="Abouelleil A."/>
            <person name="Alvarado L."/>
            <person name="Arachchi H.M."/>
            <person name="Berlin A."/>
            <person name="Chapman S.B."/>
            <person name="Gearin G."/>
            <person name="Goldberg J."/>
            <person name="Griggs A."/>
            <person name="Gujja S."/>
            <person name="Hansen M."/>
            <person name="Heiman D."/>
            <person name="Howarth C."/>
            <person name="Larimer J."/>
            <person name="Lui A."/>
            <person name="MacDonald P.J.P."/>
            <person name="McCowen C."/>
            <person name="Montmayeur A."/>
            <person name="Murphy C."/>
            <person name="Neiman D."/>
            <person name="Pearson M."/>
            <person name="Priest M."/>
            <person name="Roberts A."/>
            <person name="Saif S."/>
            <person name="Shea T."/>
            <person name="Sisk P."/>
            <person name="Stolte C."/>
            <person name="Sykes S."/>
            <person name="Wortman J."/>
            <person name="Nusbaum C."/>
            <person name="Birren B."/>
        </authorList>
    </citation>
    <scope>NUCLEOTIDE SEQUENCE [LARGE SCALE GENOMIC DNA]</scope>
    <source>
        <strain evidence="8 9">Sb944nv</strain>
    </source>
</reference>
<dbReference type="eggNOG" id="ENOG5033457">
    <property type="taxonomic scope" value="Bacteria"/>
</dbReference>
<comment type="similarity">
    <text evidence="2">Belongs to the BA14k family.</text>
</comment>
<sequence length="153" mass="17953">MPMIKNLYYALIIAFIGSVFIIVTNLTGSARKKSTEVDVSHQSSVQEELVPLVFTGRRELNGFKGYRHYRRGYRKYSDNWWYPEVAFVSFAHLDAKHVPLKIVSDSLQKKEPWMLKQHIDSCRARYRSYNKNDNSYQPFHGPRKPCLSLFFKG</sequence>
<evidence type="ECO:0000313" key="9">
    <source>
        <dbReference type="Proteomes" id="UP000008947"/>
    </source>
</evidence>
<dbReference type="Proteomes" id="UP000008947">
    <property type="component" value="Unassembled WGS sequence"/>
</dbReference>